<gene>
    <name evidence="4" type="ORF">PRK78_000088</name>
</gene>
<feature type="chain" id="PRO_5042201640" description="SAC domain-containing protein" evidence="2">
    <location>
        <begin position="26"/>
        <end position="331"/>
    </location>
</feature>
<dbReference type="GO" id="GO:0043812">
    <property type="term" value="F:phosphatidylinositol-4-phosphate phosphatase activity"/>
    <property type="evidence" value="ECO:0007669"/>
    <property type="project" value="TreeGrafter"/>
</dbReference>
<dbReference type="InterPro" id="IPR002013">
    <property type="entry name" value="SAC_dom"/>
</dbReference>
<keyword evidence="5" id="KW-1185">Reference proteome</keyword>
<organism evidence="4 5">
    <name type="scientific">Emydomyces testavorans</name>
    <dbReference type="NCBI Taxonomy" id="2070801"/>
    <lineage>
        <taxon>Eukaryota</taxon>
        <taxon>Fungi</taxon>
        <taxon>Dikarya</taxon>
        <taxon>Ascomycota</taxon>
        <taxon>Pezizomycotina</taxon>
        <taxon>Eurotiomycetes</taxon>
        <taxon>Eurotiomycetidae</taxon>
        <taxon>Onygenales</taxon>
        <taxon>Nannizziopsiaceae</taxon>
        <taxon>Emydomyces</taxon>
    </lineage>
</organism>
<proteinExistence type="predicted"/>
<feature type="compositionally biased region" description="Acidic residues" evidence="1">
    <location>
        <begin position="135"/>
        <end position="153"/>
    </location>
</feature>
<evidence type="ECO:0000256" key="2">
    <source>
        <dbReference type="SAM" id="SignalP"/>
    </source>
</evidence>
<accession>A0AAF0DAA6</accession>
<feature type="region of interest" description="Disordered" evidence="1">
    <location>
        <begin position="128"/>
        <end position="157"/>
    </location>
</feature>
<dbReference type="PANTHER" id="PTHR45662">
    <property type="entry name" value="PHOSPHATIDYLINOSITIDE PHOSPHATASE SAC1"/>
    <property type="match status" value="1"/>
</dbReference>
<dbReference type="Pfam" id="PF02383">
    <property type="entry name" value="Syja_N"/>
    <property type="match status" value="1"/>
</dbReference>
<feature type="region of interest" description="Disordered" evidence="1">
    <location>
        <begin position="244"/>
        <end position="263"/>
    </location>
</feature>
<reference evidence="4" key="1">
    <citation type="submission" date="2023-03" db="EMBL/GenBank/DDBJ databases">
        <title>Emydomyces testavorans Genome Sequence.</title>
        <authorList>
            <person name="Hoyer L."/>
        </authorList>
    </citation>
    <scope>NUCLEOTIDE SEQUENCE</scope>
    <source>
        <strain evidence="4">16-2883</strain>
    </source>
</reference>
<evidence type="ECO:0000259" key="3">
    <source>
        <dbReference type="Pfam" id="PF02383"/>
    </source>
</evidence>
<dbReference type="GO" id="GO:0046856">
    <property type="term" value="P:phosphatidylinositol dephosphorylation"/>
    <property type="evidence" value="ECO:0007669"/>
    <property type="project" value="TreeGrafter"/>
</dbReference>
<evidence type="ECO:0000256" key="1">
    <source>
        <dbReference type="SAM" id="MobiDB-lite"/>
    </source>
</evidence>
<sequence length="331" mass="36397">MPGLVRKLLIIAAVDGLILQPYGNGARNSSSGGFSPLCIEYNTRRIQPLPLGSNYQGKDDERLEAHGIIGLLSVASYSFLISITQRGQVAQILGKPIFVITDVAVIPLSSRADASKAILQAQRSLKDDKSLGADGESESETDQSEALDQDDLNPDALPVSLDREIQPSAAGPSADSHIAGDVIKKRGRYPRFASQWLFEQLWKGGNKISGDVAFRNLSDPAARGRQSDSSQKDELNDAMELEEFDSSGRRLVPPPRSLDATDNEGRTYELMPKFLRYTKMFFGSRSFYFSYDYDITRRFGAQDPEMSRLPLSTRADPLVLTPLAELCDETG</sequence>
<evidence type="ECO:0000313" key="5">
    <source>
        <dbReference type="Proteomes" id="UP001219355"/>
    </source>
</evidence>
<dbReference type="GO" id="GO:0005783">
    <property type="term" value="C:endoplasmic reticulum"/>
    <property type="evidence" value="ECO:0007669"/>
    <property type="project" value="TreeGrafter"/>
</dbReference>
<protein>
    <recommendedName>
        <fullName evidence="3">SAC domain-containing protein</fullName>
    </recommendedName>
</protein>
<dbReference type="EMBL" id="CP120627">
    <property type="protein sequence ID" value="WEW54668.1"/>
    <property type="molecule type" value="Genomic_DNA"/>
</dbReference>
<feature type="signal peptide" evidence="2">
    <location>
        <begin position="1"/>
        <end position="25"/>
    </location>
</feature>
<feature type="domain" description="SAC" evidence="3">
    <location>
        <begin position="66"/>
        <end position="303"/>
    </location>
</feature>
<dbReference type="Proteomes" id="UP001219355">
    <property type="component" value="Chromosome 1"/>
</dbReference>
<dbReference type="PANTHER" id="PTHR45662:SF7">
    <property type="entry name" value="SACI DOMAIN PROTEIN (AFU_ORTHOLOGUE AFUA_1G15890)"/>
    <property type="match status" value="1"/>
</dbReference>
<dbReference type="AlphaFoldDB" id="A0AAF0DAA6"/>
<evidence type="ECO:0000313" key="4">
    <source>
        <dbReference type="EMBL" id="WEW54668.1"/>
    </source>
</evidence>
<name>A0AAF0DAA6_9EURO</name>
<keyword evidence="2" id="KW-0732">Signal</keyword>